<keyword evidence="3" id="KW-1185">Reference proteome</keyword>
<dbReference type="Proteomes" id="UP000191500">
    <property type="component" value="Unassembled WGS sequence"/>
</dbReference>
<organism evidence="2 3">
    <name type="scientific">Penicillium coprophilum</name>
    <dbReference type="NCBI Taxonomy" id="36646"/>
    <lineage>
        <taxon>Eukaryota</taxon>
        <taxon>Fungi</taxon>
        <taxon>Dikarya</taxon>
        <taxon>Ascomycota</taxon>
        <taxon>Pezizomycotina</taxon>
        <taxon>Eurotiomycetes</taxon>
        <taxon>Eurotiomycetidae</taxon>
        <taxon>Eurotiales</taxon>
        <taxon>Aspergillaceae</taxon>
        <taxon>Penicillium</taxon>
    </lineage>
</organism>
<name>A0A1V6UN11_9EURO</name>
<reference evidence="3" key="1">
    <citation type="journal article" date="2017" name="Nat. Microbiol.">
        <title>Global analysis of biosynthetic gene clusters reveals vast potential of secondary metabolite production in Penicillium species.</title>
        <authorList>
            <person name="Nielsen J.C."/>
            <person name="Grijseels S."/>
            <person name="Prigent S."/>
            <person name="Ji B."/>
            <person name="Dainat J."/>
            <person name="Nielsen K.F."/>
            <person name="Frisvad J.C."/>
            <person name="Workman M."/>
            <person name="Nielsen J."/>
        </authorList>
    </citation>
    <scope>NUCLEOTIDE SEQUENCE [LARGE SCALE GENOMIC DNA]</scope>
    <source>
        <strain evidence="3">IBT 31321</strain>
    </source>
</reference>
<dbReference type="AlphaFoldDB" id="A0A1V6UN11"/>
<evidence type="ECO:0000313" key="2">
    <source>
        <dbReference type="EMBL" id="OQE39816.1"/>
    </source>
</evidence>
<accession>A0A1V6UN11</accession>
<evidence type="ECO:0008006" key="4">
    <source>
        <dbReference type="Google" id="ProtNLM"/>
    </source>
</evidence>
<dbReference type="InterPro" id="IPR019626">
    <property type="entry name" value="Stress-induced_KGG_rpt"/>
</dbReference>
<evidence type="ECO:0000256" key="1">
    <source>
        <dbReference type="SAM" id="MobiDB-lite"/>
    </source>
</evidence>
<gene>
    <name evidence="2" type="ORF">PENCOP_c006G00564</name>
</gene>
<evidence type="ECO:0000313" key="3">
    <source>
        <dbReference type="Proteomes" id="UP000191500"/>
    </source>
</evidence>
<feature type="region of interest" description="Disordered" evidence="1">
    <location>
        <begin position="36"/>
        <end position="141"/>
    </location>
</feature>
<dbReference type="Pfam" id="PF10685">
    <property type="entry name" value="KGG"/>
    <property type="match status" value="2"/>
</dbReference>
<dbReference type="EMBL" id="MDDG01000006">
    <property type="protein sequence ID" value="OQE39816.1"/>
    <property type="molecule type" value="Genomic_DNA"/>
</dbReference>
<proteinExistence type="predicted"/>
<sequence>MTLIRGSRIISRPLLGLLPSVQRAVNVGLWHRCSVATAPPPNRPHPNSGNFANRSHEELSGIGHKGGKKGGKATGVGGFRDMDPEKQHAIAAKGGRASTRKKPPGKKSPGNGETELEAEQRGRSHEPSVVPPGFEEWKTMA</sequence>
<dbReference type="STRING" id="36646.A0A1V6UN11"/>
<protein>
    <recommendedName>
        <fullName evidence="4">Conidiation-specific protein Con-10</fullName>
    </recommendedName>
</protein>
<comment type="caution">
    <text evidence="2">The sequence shown here is derived from an EMBL/GenBank/DDBJ whole genome shotgun (WGS) entry which is preliminary data.</text>
</comment>